<name>A0A645I1Y4_9ZZZZ</name>
<accession>A0A645I1Y4</accession>
<proteinExistence type="predicted"/>
<comment type="caution">
    <text evidence="1">The sequence shown here is derived from an EMBL/GenBank/DDBJ whole genome shotgun (WGS) entry which is preliminary data.</text>
</comment>
<reference evidence="1" key="1">
    <citation type="submission" date="2019-08" db="EMBL/GenBank/DDBJ databases">
        <authorList>
            <person name="Kucharzyk K."/>
            <person name="Murdoch R.W."/>
            <person name="Higgins S."/>
            <person name="Loffler F."/>
        </authorList>
    </citation>
    <scope>NUCLEOTIDE SEQUENCE</scope>
</reference>
<evidence type="ECO:0000313" key="1">
    <source>
        <dbReference type="EMBL" id="MPN41513.1"/>
    </source>
</evidence>
<protein>
    <submittedName>
        <fullName evidence="1">Uncharacterized protein</fullName>
    </submittedName>
</protein>
<dbReference type="AlphaFoldDB" id="A0A645I1Y4"/>
<organism evidence="1">
    <name type="scientific">bioreactor metagenome</name>
    <dbReference type="NCBI Taxonomy" id="1076179"/>
    <lineage>
        <taxon>unclassified sequences</taxon>
        <taxon>metagenomes</taxon>
        <taxon>ecological metagenomes</taxon>
    </lineage>
</organism>
<gene>
    <name evidence="1" type="ORF">SDC9_189065</name>
</gene>
<dbReference type="EMBL" id="VSSQ01098617">
    <property type="protein sequence ID" value="MPN41513.1"/>
    <property type="molecule type" value="Genomic_DNA"/>
</dbReference>
<sequence length="56" mass="5947">MHRASPAVFSGKAHGNVKKKAGLCAGLSHYAHSARTLFAKKDRPALTGLSPAYRGR</sequence>